<dbReference type="GO" id="GO:0016020">
    <property type="term" value="C:membrane"/>
    <property type="evidence" value="ECO:0007669"/>
    <property type="project" value="UniProtKB-SubCell"/>
</dbReference>
<dbReference type="AlphaFoldDB" id="A0A917X2C4"/>
<keyword evidence="4 7" id="KW-1133">Transmembrane helix</keyword>
<feature type="binding site" evidence="6">
    <location>
        <position position="77"/>
    </location>
    <ligand>
        <name>Zn(2+)</name>
        <dbReference type="ChEBI" id="CHEBI:29105"/>
        <note>catalytic</note>
    </ligand>
</feature>
<feature type="transmembrane region" description="Helical" evidence="7">
    <location>
        <begin position="31"/>
        <end position="48"/>
    </location>
</feature>
<evidence type="ECO:0000313" key="8">
    <source>
        <dbReference type="EMBL" id="GGM61453.1"/>
    </source>
</evidence>
<feature type="transmembrane region" description="Helical" evidence="7">
    <location>
        <begin position="143"/>
        <end position="162"/>
    </location>
</feature>
<comment type="subcellular location">
    <subcellularLocation>
        <location evidence="1">Membrane</location>
        <topology evidence="1">Multi-pass membrane protein</topology>
    </subcellularLocation>
</comment>
<dbReference type="EMBL" id="BMPI01000045">
    <property type="protein sequence ID" value="GGM61453.1"/>
    <property type="molecule type" value="Genomic_DNA"/>
</dbReference>
<evidence type="ECO:0000256" key="1">
    <source>
        <dbReference type="ARBA" id="ARBA00004141"/>
    </source>
</evidence>
<keyword evidence="6" id="KW-0479">Metal-binding</keyword>
<keyword evidence="2 7" id="KW-0812">Transmembrane</keyword>
<evidence type="ECO:0000256" key="7">
    <source>
        <dbReference type="SAM" id="Phobius"/>
    </source>
</evidence>
<proteinExistence type="predicted"/>
<keyword evidence="3" id="KW-0378">Hydrolase</keyword>
<evidence type="ECO:0000256" key="3">
    <source>
        <dbReference type="ARBA" id="ARBA00022801"/>
    </source>
</evidence>
<evidence type="ECO:0000256" key="2">
    <source>
        <dbReference type="ARBA" id="ARBA00022692"/>
    </source>
</evidence>
<keyword evidence="9" id="KW-1185">Reference proteome</keyword>
<feature type="transmembrane region" description="Helical" evidence="7">
    <location>
        <begin position="209"/>
        <end position="227"/>
    </location>
</feature>
<reference evidence="8" key="1">
    <citation type="journal article" date="2014" name="Int. J. Syst. Evol. Microbiol.">
        <title>Complete genome sequence of Corynebacterium casei LMG S-19264T (=DSM 44701T), isolated from a smear-ripened cheese.</title>
        <authorList>
            <consortium name="US DOE Joint Genome Institute (JGI-PGF)"/>
            <person name="Walter F."/>
            <person name="Albersmeier A."/>
            <person name="Kalinowski J."/>
            <person name="Ruckert C."/>
        </authorList>
    </citation>
    <scope>NUCLEOTIDE SEQUENCE</scope>
    <source>
        <strain evidence="8">JCM 19831</strain>
    </source>
</reference>
<dbReference type="GO" id="GO:0006672">
    <property type="term" value="P:ceramide metabolic process"/>
    <property type="evidence" value="ECO:0007669"/>
    <property type="project" value="InterPro"/>
</dbReference>
<reference evidence="8" key="2">
    <citation type="submission" date="2020-09" db="EMBL/GenBank/DDBJ databases">
        <authorList>
            <person name="Sun Q."/>
            <person name="Ohkuma M."/>
        </authorList>
    </citation>
    <scope>NUCLEOTIDE SEQUENCE</scope>
    <source>
        <strain evidence="8">JCM 19831</strain>
    </source>
</reference>
<feature type="transmembrane region" description="Helical" evidence="7">
    <location>
        <begin position="60"/>
        <end position="80"/>
    </location>
</feature>
<feature type="transmembrane region" description="Helical" evidence="7">
    <location>
        <begin position="115"/>
        <end position="137"/>
    </location>
</feature>
<evidence type="ECO:0008006" key="10">
    <source>
        <dbReference type="Google" id="ProtNLM"/>
    </source>
</evidence>
<name>A0A917X2C4_9ACTN</name>
<keyword evidence="6" id="KW-0862">Zinc</keyword>
<organism evidence="8 9">
    <name type="scientific">Dactylosporangium sucinum</name>
    <dbReference type="NCBI Taxonomy" id="1424081"/>
    <lineage>
        <taxon>Bacteria</taxon>
        <taxon>Bacillati</taxon>
        <taxon>Actinomycetota</taxon>
        <taxon>Actinomycetes</taxon>
        <taxon>Micromonosporales</taxon>
        <taxon>Micromonosporaceae</taxon>
        <taxon>Dactylosporangium</taxon>
    </lineage>
</organism>
<protein>
    <recommendedName>
        <fullName evidence="10">Ceramidase</fullName>
    </recommendedName>
</protein>
<accession>A0A917X2C4</accession>
<keyword evidence="5 7" id="KW-0472">Membrane</keyword>
<evidence type="ECO:0000313" key="9">
    <source>
        <dbReference type="Proteomes" id="UP000642070"/>
    </source>
</evidence>
<evidence type="ECO:0000256" key="4">
    <source>
        <dbReference type="ARBA" id="ARBA00022989"/>
    </source>
</evidence>
<evidence type="ECO:0000256" key="5">
    <source>
        <dbReference type="ARBA" id="ARBA00023136"/>
    </source>
</evidence>
<dbReference type="InterPro" id="IPR008901">
    <property type="entry name" value="ACER"/>
</dbReference>
<feature type="binding site" evidence="6">
    <location>
        <position position="208"/>
    </location>
    <ligand>
        <name>Zn(2+)</name>
        <dbReference type="ChEBI" id="CHEBI:29105"/>
        <note>catalytic</note>
    </ligand>
</feature>
<sequence length="243" mass="25875">MSYLWCTIRPVYVDGYCERTGPGLWNEPLNALSNAAFLVAAAVLFVMLARRPSPVPASLWLPPSLIAVVGVCSWTFHMAATSPTAALDSLSILVFILVAMVVLVHWSWRVRWSRAWLAAPAFILATAAINVALFALGGEEASLGGYLPALLALPAFGLAALRPPPAPANPGWRTPARTLLLAGGVFAVSLTLRTLDSPLCNSVPIGTHFLWHCLNAVVLFLVGLAILQSHPTRAEPSPAPQEA</sequence>
<feature type="binding site" evidence="6">
    <location>
        <position position="212"/>
    </location>
    <ligand>
        <name>Zn(2+)</name>
        <dbReference type="ChEBI" id="CHEBI:29105"/>
        <note>catalytic</note>
    </ligand>
</feature>
<gene>
    <name evidence="8" type="ORF">GCM10007977_073640</name>
</gene>
<comment type="caution">
    <text evidence="8">The sequence shown here is derived from an EMBL/GenBank/DDBJ whole genome shotgun (WGS) entry which is preliminary data.</text>
</comment>
<dbReference type="Proteomes" id="UP000642070">
    <property type="component" value="Unassembled WGS sequence"/>
</dbReference>
<feature type="transmembrane region" description="Helical" evidence="7">
    <location>
        <begin position="86"/>
        <end position="108"/>
    </location>
</feature>
<dbReference type="GO" id="GO:0016811">
    <property type="term" value="F:hydrolase activity, acting on carbon-nitrogen (but not peptide) bonds, in linear amides"/>
    <property type="evidence" value="ECO:0007669"/>
    <property type="project" value="InterPro"/>
</dbReference>
<feature type="transmembrane region" description="Helical" evidence="7">
    <location>
        <begin position="174"/>
        <end position="194"/>
    </location>
</feature>
<dbReference type="GO" id="GO:0046872">
    <property type="term" value="F:metal ion binding"/>
    <property type="evidence" value="ECO:0007669"/>
    <property type="project" value="UniProtKB-KW"/>
</dbReference>
<dbReference type="Pfam" id="PF05875">
    <property type="entry name" value="Ceramidase"/>
    <property type="match status" value="1"/>
</dbReference>
<evidence type="ECO:0000256" key="6">
    <source>
        <dbReference type="PIRSR" id="PIRSR608901-2"/>
    </source>
</evidence>
<comment type="cofactor">
    <cofactor evidence="6">
        <name>Zn(2+)</name>
        <dbReference type="ChEBI" id="CHEBI:29105"/>
    </cofactor>
</comment>